<feature type="compositionally biased region" description="Basic residues" evidence="1">
    <location>
        <begin position="56"/>
        <end position="69"/>
    </location>
</feature>
<proteinExistence type="predicted"/>
<keyword evidence="2" id="KW-1185">Reference proteome</keyword>
<feature type="compositionally biased region" description="Basic and acidic residues" evidence="1">
    <location>
        <begin position="367"/>
        <end position="386"/>
    </location>
</feature>
<reference evidence="3" key="1">
    <citation type="submission" date="2016-11" db="UniProtKB">
        <authorList>
            <consortium name="WormBaseParasite"/>
        </authorList>
    </citation>
    <scope>IDENTIFICATION</scope>
</reference>
<feature type="compositionally biased region" description="Basic and acidic residues" evidence="1">
    <location>
        <begin position="798"/>
        <end position="809"/>
    </location>
</feature>
<sequence length="1707" mass="184968">SLTAARLIGAELNQQEGVHAPGQPERPPQSAGGGRPCPMSLCEQPEQRWSAGEHRQRQRSRLRPTRSHGLRKDSRPCGGRRPAASVYWGPGAQVAAKDAPILQPAQPLCQIGQQQQAVDGAEEAQHPGQALTFEIFVHLLRDHIAHRVFELFLRVGPPALLLLLGAQPLPQRDGVLNAGYIGEVGRVGDAQAAHAVRVTPFGKMALKRFGPAIRVIAADLARVVQVQAVQLVQPVGDGLAVPAERQVLRVVRHVVLVLIVVIVVSHIGAPAAGRHHLDVFLRCAAEQLSDKCARLSRCDPARIVDRFAPQLRPPRAEPQFAAADARALRPAPRPGSRSASRRPFVDHSRLARSSRVPPHFNPSAVRADFRRSKPREASSSQREKAAKSRCAPEWAMAEAASFGQPGNSPSGLGRGELSVQIDQRPRPAAEVGQIGQQLLGVLPIGGCGLPFARHVAIVAQVQVQVAAVAFLVGEFHSLGAGLVRIVANADESVKFGGQRRGDLVWPAAVMLANCLQIRHETKTMNHLKPFVKFGKLVRPAQRLNIGLAQSVFVLVELLELPAGLLVPVQHRLQSVVAVHSLPMVNGSPRAARRRHTPRHRAPPPRAARRRAPRRHQSNPRRTPSTKMAIGCNRDLGLILANLGGSVHLGEGATGKGTSKRTGRVRLGQAIGQLVARVARVPGDPPYRDTLRADGAGADARTSFWKSVEQVPGTVPNEAGEGDGRSHDGRVNPPEATESEAPGSAKSFADLRENRESFAGFGLDVWSPVQPVVERWLENQSAEFYTYTCTLATSGRCATDFKKGRPADAARRRRRPPIPLAPGDHRSDVAQGDPSVSPAARSSSPAVGKKSARPVSLRYRTSSGMLSGLQTSEGTGFGPSAPAEPALASRSARSLPRKPAWPGIHLSSTRLPSASPLSWVLQSKTDLELVVLRQRARRAAWLSEARPERRAVAEAARVPRSGRRKPGAEDRGVAEERAPKAAGREAGAEGRGGRRRQQGAGRAPMAAGARGESHPRQSTRVALVGPTRGPKGETPGATGGRADWADSCCGVLPWLLCCRAAGLLCCWAAMLRGCCAAVAVGQGGWLPGPHRADQLLHDDIDTLIGDNGERAQDWRHSDMQARQQDEHKEIEARQHSAKLDKCFCRRDYGKIAVRQAQIAQSWQSSVYTGNEDYCFMMRPRSLGDWNYFHSGEEPDASGYQWLLIKLAKPARLVAVTVFARPGELKRRAVGTEVLLLGEQVPNGLLQPEASSHCLASLAGLSADGATNGIFQCGRVRTDDAESAKLDFACHQTDCARLTRFILLRRLVRDQADKIFNFVGLEIEESQSSEFLTCEMRSGKVGDCTRNGLYQQRAGRASQLVKACLPCQLTVQDEVPSCQLTQPGSQDVQDLRVLPVSRPQSGFLFMLSECPQCGLRCSYRCSGQPGALRRISDTILFHEPPKAVKLLFRDTNPEAEQLPRSQYWPADQLRTIVFFTESAFPKPEHSCLLTGPCLASGTELIPTKSEILSSAPSSNGIPTFSLLSKYRLFANKSISRCSIRCYSRSQGSPGTQQPEMKEAQLPQLVYECNTVFHVPTRERWIEGAVLDLKVDSSKNNPVPTLHTCSLRTVYGFIALNPISTTLKTSTYRLNATRSWGTHVAIVCQVNQSGVHVQSNVQHPLPDVLYTAETEISSCMVDQASIRVTVVTTGGIPPPNSVLCGVGKDAQSVS</sequence>
<feature type="region of interest" description="Disordered" evidence="1">
    <location>
        <begin position="797"/>
        <end position="895"/>
    </location>
</feature>
<feature type="region of interest" description="Disordered" evidence="1">
    <location>
        <begin position="705"/>
        <end position="744"/>
    </location>
</feature>
<accession>A0A1I8IPH0</accession>
<feature type="compositionally biased region" description="Polar residues" evidence="1">
    <location>
        <begin position="858"/>
        <end position="873"/>
    </location>
</feature>
<dbReference type="WBParaSite" id="maker-uti_cns_0014708-snap-gene-0.3-mRNA-1">
    <property type="protein sequence ID" value="maker-uti_cns_0014708-snap-gene-0.3-mRNA-1"/>
    <property type="gene ID" value="maker-uti_cns_0014708-snap-gene-0.3"/>
</dbReference>
<feature type="compositionally biased region" description="Low complexity" evidence="1">
    <location>
        <begin position="997"/>
        <end position="1009"/>
    </location>
</feature>
<protein>
    <submittedName>
        <fullName evidence="3">Protein kinase domain-containing protein</fullName>
    </submittedName>
</protein>
<feature type="region of interest" description="Disordered" evidence="1">
    <location>
        <begin position="323"/>
        <end position="390"/>
    </location>
</feature>
<evidence type="ECO:0000256" key="1">
    <source>
        <dbReference type="SAM" id="MobiDB-lite"/>
    </source>
</evidence>
<feature type="compositionally biased region" description="Low complexity" evidence="1">
    <location>
        <begin position="833"/>
        <end position="846"/>
    </location>
</feature>
<organism evidence="2 3">
    <name type="scientific">Macrostomum lignano</name>
    <dbReference type="NCBI Taxonomy" id="282301"/>
    <lineage>
        <taxon>Eukaryota</taxon>
        <taxon>Metazoa</taxon>
        <taxon>Spiralia</taxon>
        <taxon>Lophotrochozoa</taxon>
        <taxon>Platyhelminthes</taxon>
        <taxon>Rhabditophora</taxon>
        <taxon>Macrostomorpha</taxon>
        <taxon>Macrostomida</taxon>
        <taxon>Macrostomidae</taxon>
        <taxon>Macrostomum</taxon>
    </lineage>
</organism>
<feature type="region of interest" description="Disordered" evidence="1">
    <location>
        <begin position="944"/>
        <end position="1038"/>
    </location>
</feature>
<feature type="compositionally biased region" description="Low complexity" evidence="1">
    <location>
        <begin position="323"/>
        <end position="342"/>
    </location>
</feature>
<dbReference type="Proteomes" id="UP000095280">
    <property type="component" value="Unplaced"/>
</dbReference>
<evidence type="ECO:0000313" key="2">
    <source>
        <dbReference type="Proteomes" id="UP000095280"/>
    </source>
</evidence>
<feature type="compositionally biased region" description="Basic and acidic residues" evidence="1">
    <location>
        <begin position="965"/>
        <end position="991"/>
    </location>
</feature>
<name>A0A1I8IPH0_9PLAT</name>
<feature type="compositionally biased region" description="Basic residues" evidence="1">
    <location>
        <begin position="590"/>
        <end position="618"/>
    </location>
</feature>
<feature type="region of interest" description="Disordered" evidence="1">
    <location>
        <begin position="1"/>
        <end position="82"/>
    </location>
</feature>
<evidence type="ECO:0000313" key="3">
    <source>
        <dbReference type="WBParaSite" id="maker-uti_cns_0014708-snap-gene-0.3-mRNA-1"/>
    </source>
</evidence>
<feature type="region of interest" description="Disordered" evidence="1">
    <location>
        <begin position="586"/>
        <end position="628"/>
    </location>
</feature>